<organism evidence="1 2">
    <name type="scientific">Setaria digitata</name>
    <dbReference type="NCBI Taxonomy" id="48799"/>
    <lineage>
        <taxon>Eukaryota</taxon>
        <taxon>Metazoa</taxon>
        <taxon>Ecdysozoa</taxon>
        <taxon>Nematoda</taxon>
        <taxon>Chromadorea</taxon>
        <taxon>Rhabditida</taxon>
        <taxon>Spirurina</taxon>
        <taxon>Spiruromorpha</taxon>
        <taxon>Filarioidea</taxon>
        <taxon>Setariidae</taxon>
        <taxon>Setaria</taxon>
    </lineage>
</organism>
<sequence>MQHVVGWAWKVLLAIVGHYQTHSLERIDTTGSRSSCSARRRRPAAVSQTIRLHVWAYAVPRILGPEMLIR</sequence>
<evidence type="ECO:0000313" key="2">
    <source>
        <dbReference type="WBParaSite" id="sdigi.contig207.g6120.t1"/>
    </source>
</evidence>
<dbReference type="WBParaSite" id="sdigi.contig207.g6120.t1">
    <property type="protein sequence ID" value="sdigi.contig207.g6120.t1"/>
    <property type="gene ID" value="sdigi.contig207.g6120"/>
</dbReference>
<proteinExistence type="predicted"/>
<accession>A0A915PJN0</accession>
<reference evidence="2" key="1">
    <citation type="submission" date="2022-11" db="UniProtKB">
        <authorList>
            <consortium name="WormBaseParasite"/>
        </authorList>
    </citation>
    <scope>IDENTIFICATION</scope>
</reference>
<keyword evidence="1" id="KW-1185">Reference proteome</keyword>
<evidence type="ECO:0000313" key="1">
    <source>
        <dbReference type="Proteomes" id="UP000887581"/>
    </source>
</evidence>
<protein>
    <submittedName>
        <fullName evidence="2">Secreted protein</fullName>
    </submittedName>
</protein>
<dbReference type="Proteomes" id="UP000887581">
    <property type="component" value="Unplaced"/>
</dbReference>
<dbReference type="AlphaFoldDB" id="A0A915PJN0"/>
<name>A0A915PJN0_9BILA</name>